<keyword evidence="2" id="KW-1185">Reference proteome</keyword>
<proteinExistence type="predicted"/>
<protein>
    <recommendedName>
        <fullName evidence="3">F-box domain-containing protein</fullName>
    </recommendedName>
</protein>
<organism evidence="1 2">
    <name type="scientific">Orbilia blumenaviensis</name>
    <dbReference type="NCBI Taxonomy" id="1796055"/>
    <lineage>
        <taxon>Eukaryota</taxon>
        <taxon>Fungi</taxon>
        <taxon>Dikarya</taxon>
        <taxon>Ascomycota</taxon>
        <taxon>Pezizomycotina</taxon>
        <taxon>Orbiliomycetes</taxon>
        <taxon>Orbiliales</taxon>
        <taxon>Orbiliaceae</taxon>
        <taxon>Orbilia</taxon>
    </lineage>
</organism>
<evidence type="ECO:0008006" key="3">
    <source>
        <dbReference type="Google" id="ProtNLM"/>
    </source>
</evidence>
<evidence type="ECO:0000313" key="1">
    <source>
        <dbReference type="EMBL" id="KAK6352560.1"/>
    </source>
</evidence>
<name>A0AAV9UZ18_9PEZI</name>
<dbReference type="Proteomes" id="UP001373714">
    <property type="component" value="Unassembled WGS sequence"/>
</dbReference>
<dbReference type="AlphaFoldDB" id="A0AAV9UZ18"/>
<accession>A0AAV9UZ18</accession>
<sequence>MQSENESITTLQGLPYDIIYGICEHLQSNDDIQSLRLVSTALASKIPPTRLEEIQSQRTIFKHPYELIRLERLASLPLEKRNRIKHVIIDLSNPHVVPIPSGEFDSQIMKYPGPTRLKLLKFYYDYRNKNPFHFGNKYTRPFRKIADKVLRNSGSGKTITPVWVEAVAETEPDIDDFSFTRRSEIYSILSTNFSPETANSKFWKGKGRSEEPFDFFQSVIGTFRLLPNLSIITFKDKSRQQENKAYTSTVWKAFNPTLAELLKKNPIVEELPWHDWFQNSHEHNYGLTLAHGYPGILFCAALAGCRISEIRMDGLGWHGGVDCVPLWSFGRWYKGIDGLTFRPCVPNEGHYSSDVKAFTDTYANLSRLDICIALDWMVEYTSEQDVSQLFMKVIRNVKDLYLTRVLDVNSDLCKPSFPFPQMAVLPNLQNLELHRAGITIKALTEFLVANKATLRKVVGILTIRHTMTRQYMINFLTQLKGDLDLRVFAMDFLTNKEPEKECYLSVDIRGSWKDDHARHGKYRVGVKCERGRYWNWYLDREELPRSNWITKTSWEEFIEGIEEVRPNWGCKCCLEHWNCRITNPDEF</sequence>
<comment type="caution">
    <text evidence="1">The sequence shown here is derived from an EMBL/GenBank/DDBJ whole genome shotgun (WGS) entry which is preliminary data.</text>
</comment>
<evidence type="ECO:0000313" key="2">
    <source>
        <dbReference type="Proteomes" id="UP001373714"/>
    </source>
</evidence>
<reference evidence="1 2" key="1">
    <citation type="submission" date="2019-10" db="EMBL/GenBank/DDBJ databases">
        <authorList>
            <person name="Palmer J.M."/>
        </authorList>
    </citation>
    <scope>NUCLEOTIDE SEQUENCE [LARGE SCALE GENOMIC DNA]</scope>
    <source>
        <strain evidence="1 2">TWF730</strain>
    </source>
</reference>
<gene>
    <name evidence="1" type="ORF">TWF730_009384</name>
</gene>
<dbReference type="EMBL" id="JAVHNS010000006">
    <property type="protein sequence ID" value="KAK6352560.1"/>
    <property type="molecule type" value="Genomic_DNA"/>
</dbReference>